<accession>A0A1E3PFD3</accession>
<organism evidence="1 2">
    <name type="scientific">Nadsonia fulvescens var. elongata DSM 6958</name>
    <dbReference type="NCBI Taxonomy" id="857566"/>
    <lineage>
        <taxon>Eukaryota</taxon>
        <taxon>Fungi</taxon>
        <taxon>Dikarya</taxon>
        <taxon>Ascomycota</taxon>
        <taxon>Saccharomycotina</taxon>
        <taxon>Dipodascomycetes</taxon>
        <taxon>Dipodascales</taxon>
        <taxon>Dipodascales incertae sedis</taxon>
        <taxon>Nadsonia</taxon>
    </lineage>
</organism>
<dbReference type="Proteomes" id="UP000095009">
    <property type="component" value="Unassembled WGS sequence"/>
</dbReference>
<proteinExistence type="predicted"/>
<dbReference type="EMBL" id="KV454413">
    <property type="protein sequence ID" value="ODQ64020.1"/>
    <property type="molecule type" value="Genomic_DNA"/>
</dbReference>
<reference evidence="1 2" key="1">
    <citation type="journal article" date="2016" name="Proc. Natl. Acad. Sci. U.S.A.">
        <title>Comparative genomics of biotechnologically important yeasts.</title>
        <authorList>
            <person name="Riley R."/>
            <person name="Haridas S."/>
            <person name="Wolfe K.H."/>
            <person name="Lopes M.R."/>
            <person name="Hittinger C.T."/>
            <person name="Goeker M."/>
            <person name="Salamov A.A."/>
            <person name="Wisecaver J.H."/>
            <person name="Long T.M."/>
            <person name="Calvey C.H."/>
            <person name="Aerts A.L."/>
            <person name="Barry K.W."/>
            <person name="Choi C."/>
            <person name="Clum A."/>
            <person name="Coughlan A.Y."/>
            <person name="Deshpande S."/>
            <person name="Douglass A.P."/>
            <person name="Hanson S.J."/>
            <person name="Klenk H.-P."/>
            <person name="LaButti K.M."/>
            <person name="Lapidus A."/>
            <person name="Lindquist E.A."/>
            <person name="Lipzen A.M."/>
            <person name="Meier-Kolthoff J.P."/>
            <person name="Ohm R.A."/>
            <person name="Otillar R.P."/>
            <person name="Pangilinan J.L."/>
            <person name="Peng Y."/>
            <person name="Rokas A."/>
            <person name="Rosa C.A."/>
            <person name="Scheuner C."/>
            <person name="Sibirny A.A."/>
            <person name="Slot J.C."/>
            <person name="Stielow J.B."/>
            <person name="Sun H."/>
            <person name="Kurtzman C.P."/>
            <person name="Blackwell M."/>
            <person name="Grigoriev I.V."/>
            <person name="Jeffries T.W."/>
        </authorList>
    </citation>
    <scope>NUCLEOTIDE SEQUENCE [LARGE SCALE GENOMIC DNA]</scope>
    <source>
        <strain evidence="1 2">DSM 6958</strain>
    </source>
</reference>
<keyword evidence="2" id="KW-1185">Reference proteome</keyword>
<name>A0A1E3PFD3_9ASCO</name>
<evidence type="ECO:0000313" key="1">
    <source>
        <dbReference type="EMBL" id="ODQ64020.1"/>
    </source>
</evidence>
<dbReference type="AlphaFoldDB" id="A0A1E3PFD3"/>
<sequence length="54" mass="6045">MPLIAVLSSRDKSTGYMSTTSAYHRRAVTSLSFGSRCKTWTENRSDVDKPTSLF</sequence>
<protein>
    <submittedName>
        <fullName evidence="1">Uncharacterized protein</fullName>
    </submittedName>
</protein>
<evidence type="ECO:0000313" key="2">
    <source>
        <dbReference type="Proteomes" id="UP000095009"/>
    </source>
</evidence>
<gene>
    <name evidence="1" type="ORF">NADFUDRAFT_71619</name>
</gene>